<evidence type="ECO:0000256" key="1">
    <source>
        <dbReference type="SAM" id="Coils"/>
    </source>
</evidence>
<dbReference type="AlphaFoldDB" id="A0A196SFH3"/>
<gene>
    <name evidence="2" type="ORF">AV274_3406</name>
</gene>
<feature type="coiled-coil region" evidence="1">
    <location>
        <begin position="107"/>
        <end position="134"/>
    </location>
</feature>
<accession>A0A196SFH3</accession>
<keyword evidence="3" id="KW-1185">Reference proteome</keyword>
<sequence>MTKYGPIFVDSNLENDSTTRVVESKNNTITMSSVYGAIEQSHRFETIAQQISGKLLDLEKQIRSSPQLFQKETSDVYFQSVYSTLRNTITDLSNALSTSSDVVSGIFDKKRSEIESLNQRLDSLIASVQFAKGDATSHTVYDQFIPVPYISCTPHCDPAKDAPFVPFSEVDVTTCSSTSAFSQ</sequence>
<evidence type="ECO:0000313" key="2">
    <source>
        <dbReference type="EMBL" id="OAO14897.1"/>
    </source>
</evidence>
<protein>
    <submittedName>
        <fullName evidence="2">Uncharacterized protein</fullName>
    </submittedName>
</protein>
<comment type="caution">
    <text evidence="2">The sequence shown here is derived from an EMBL/GenBank/DDBJ whole genome shotgun (WGS) entry which is preliminary data.</text>
</comment>
<name>A0A196SFH3_BLAHN</name>
<dbReference type="Proteomes" id="UP000078348">
    <property type="component" value="Unassembled WGS sequence"/>
</dbReference>
<keyword evidence="1" id="KW-0175">Coiled coil</keyword>
<proteinExistence type="predicted"/>
<evidence type="ECO:0000313" key="3">
    <source>
        <dbReference type="Proteomes" id="UP000078348"/>
    </source>
</evidence>
<organism evidence="2 3">
    <name type="scientific">Blastocystis sp. subtype 1 (strain ATCC 50177 / NandII)</name>
    <dbReference type="NCBI Taxonomy" id="478820"/>
    <lineage>
        <taxon>Eukaryota</taxon>
        <taxon>Sar</taxon>
        <taxon>Stramenopiles</taxon>
        <taxon>Bigyra</taxon>
        <taxon>Opalozoa</taxon>
        <taxon>Opalinata</taxon>
        <taxon>Blastocystidae</taxon>
        <taxon>Blastocystis</taxon>
    </lineage>
</organism>
<reference evidence="2 3" key="1">
    <citation type="submission" date="2016-05" db="EMBL/GenBank/DDBJ databases">
        <title>Nuclear genome of Blastocystis sp. subtype 1 NandII.</title>
        <authorList>
            <person name="Gentekaki E."/>
            <person name="Curtis B."/>
            <person name="Stairs C."/>
            <person name="Eme L."/>
            <person name="Herman E."/>
            <person name="Klimes V."/>
            <person name="Arias M.C."/>
            <person name="Elias M."/>
            <person name="Hilliou F."/>
            <person name="Klute M."/>
            <person name="Malik S.-B."/>
            <person name="Pightling A."/>
            <person name="Rachubinski R."/>
            <person name="Salas D."/>
            <person name="Schlacht A."/>
            <person name="Suga H."/>
            <person name="Archibald J."/>
            <person name="Ball S.G."/>
            <person name="Clark G."/>
            <person name="Dacks J."/>
            <person name="Van Der Giezen M."/>
            <person name="Tsaousis A."/>
            <person name="Roger A."/>
        </authorList>
    </citation>
    <scope>NUCLEOTIDE SEQUENCE [LARGE SCALE GENOMIC DNA]</scope>
    <source>
        <strain evidence="3">ATCC 50177 / NandII</strain>
    </source>
</reference>
<dbReference type="EMBL" id="LXWW01000202">
    <property type="protein sequence ID" value="OAO14897.1"/>
    <property type="molecule type" value="Genomic_DNA"/>
</dbReference>